<keyword evidence="2" id="KW-1185">Reference proteome</keyword>
<name>A0A178MVS0_9PROT</name>
<accession>A0A178MVS0</accession>
<protein>
    <submittedName>
        <fullName evidence="1">Uncharacterized protein</fullName>
    </submittedName>
</protein>
<evidence type="ECO:0000313" key="1">
    <source>
        <dbReference type="EMBL" id="OAN54571.1"/>
    </source>
</evidence>
<sequence>MSPSVERVASLSPEEFRRHLPLALRGLDHAWVSESEVTVAARGCRVAIHVEELPPLALSEVLSLPRCRIRLEFSGDDPAAWAAFLAAYDRAFQRGGG</sequence>
<proteinExistence type="predicted"/>
<reference evidence="1 2" key="1">
    <citation type="submission" date="2016-04" db="EMBL/GenBank/DDBJ databases">
        <title>Draft genome sequence of freshwater magnetotactic bacteria Magnetospirillum marisnigri SP-1 and Magnetospirillum moscoviense BB-1.</title>
        <authorList>
            <person name="Koziaeva V."/>
            <person name="Dziuba M.V."/>
            <person name="Ivanov T.M."/>
            <person name="Kuznetsov B."/>
            <person name="Grouzdev D.S."/>
        </authorList>
    </citation>
    <scope>NUCLEOTIDE SEQUENCE [LARGE SCALE GENOMIC DNA]</scope>
    <source>
        <strain evidence="1 2">SP-1</strain>
    </source>
</reference>
<gene>
    <name evidence="1" type="ORF">A6A04_11630</name>
</gene>
<comment type="caution">
    <text evidence="1">The sequence shown here is derived from an EMBL/GenBank/DDBJ whole genome shotgun (WGS) entry which is preliminary data.</text>
</comment>
<organism evidence="1 2">
    <name type="scientific">Paramagnetospirillum marisnigri</name>
    <dbReference type="NCBI Taxonomy" id="1285242"/>
    <lineage>
        <taxon>Bacteria</taxon>
        <taxon>Pseudomonadati</taxon>
        <taxon>Pseudomonadota</taxon>
        <taxon>Alphaproteobacteria</taxon>
        <taxon>Rhodospirillales</taxon>
        <taxon>Magnetospirillaceae</taxon>
        <taxon>Paramagnetospirillum</taxon>
    </lineage>
</organism>
<dbReference type="STRING" id="1285242.A6A04_11630"/>
<dbReference type="RefSeq" id="WP_068489503.1">
    <property type="nucleotide sequence ID" value="NZ_LWQT01000028.1"/>
</dbReference>
<dbReference type="AlphaFoldDB" id="A0A178MVS0"/>
<evidence type="ECO:0000313" key="2">
    <source>
        <dbReference type="Proteomes" id="UP000078428"/>
    </source>
</evidence>
<dbReference type="EMBL" id="LWQT01000028">
    <property type="protein sequence ID" value="OAN54571.1"/>
    <property type="molecule type" value="Genomic_DNA"/>
</dbReference>
<dbReference type="OrthoDB" id="7362552at2"/>
<dbReference type="Proteomes" id="UP000078428">
    <property type="component" value="Unassembled WGS sequence"/>
</dbReference>